<dbReference type="AlphaFoldDB" id="A0AAD4LCM5"/>
<evidence type="ECO:0000256" key="1">
    <source>
        <dbReference type="SAM" id="MobiDB-lite"/>
    </source>
</evidence>
<evidence type="ECO:0000313" key="2">
    <source>
        <dbReference type="EMBL" id="KAH8981709.1"/>
    </source>
</evidence>
<sequence length="264" mass="30208">MWPVPSPVVAPPRAPFLKQVNDIPLTRDFLKFVLNDFSERLYRSFRRQVRLVVHGGAVMVLHPSFTHRESTQDVDYIHRAFAAEYRALGFIDAEERLRSCIAETAAKFHLGADWINDHADVALPMALDQYGRTYDPIYNASTRPENSVPQTIFNERGLALVAVPWPWAVALKLVRYAKQDPVDCAAVLRLGFAQRGIRWTLAGLEQWIMERCWPMGYSGYQPPQRAQLRQRIQDALTRAFPEGASSSHRPPLRMTSETSLYFSH</sequence>
<comment type="caution">
    <text evidence="2">The sequence shown here is derived from an EMBL/GenBank/DDBJ whole genome shotgun (WGS) entry which is preliminary data.</text>
</comment>
<feature type="region of interest" description="Disordered" evidence="1">
    <location>
        <begin position="240"/>
        <end position="264"/>
    </location>
</feature>
<reference evidence="2" key="1">
    <citation type="submission" date="2022-01" db="EMBL/GenBank/DDBJ databases">
        <title>Comparative genomics reveals a dynamic genome evolution in the ectomycorrhizal milk-cap (Lactarius) mushrooms.</title>
        <authorList>
            <consortium name="DOE Joint Genome Institute"/>
            <person name="Lebreton A."/>
            <person name="Tang N."/>
            <person name="Kuo A."/>
            <person name="LaButti K."/>
            <person name="Drula E."/>
            <person name="Barry K."/>
            <person name="Clum A."/>
            <person name="Lipzen A."/>
            <person name="Mousain D."/>
            <person name="Ng V."/>
            <person name="Wang R."/>
            <person name="Wang X."/>
            <person name="Dai Y."/>
            <person name="Henrissat B."/>
            <person name="Grigoriev I.V."/>
            <person name="Guerin-Laguette A."/>
            <person name="Yu F."/>
            <person name="Martin F.M."/>
        </authorList>
    </citation>
    <scope>NUCLEOTIDE SEQUENCE</scope>
    <source>
        <strain evidence="2">QP</strain>
    </source>
</reference>
<accession>A0AAD4LCM5</accession>
<feature type="compositionally biased region" description="Polar residues" evidence="1">
    <location>
        <begin position="255"/>
        <end position="264"/>
    </location>
</feature>
<gene>
    <name evidence="2" type="ORF">EDB92DRAFT_1936982</name>
</gene>
<proteinExistence type="predicted"/>
<name>A0AAD4LCM5_9AGAM</name>
<protein>
    <submittedName>
        <fullName evidence="2">Uncharacterized protein</fullName>
    </submittedName>
</protein>
<dbReference type="EMBL" id="JAKELL010000111">
    <property type="protein sequence ID" value="KAH8981709.1"/>
    <property type="molecule type" value="Genomic_DNA"/>
</dbReference>
<evidence type="ECO:0000313" key="3">
    <source>
        <dbReference type="Proteomes" id="UP001201163"/>
    </source>
</evidence>
<keyword evidence="3" id="KW-1185">Reference proteome</keyword>
<organism evidence="2 3">
    <name type="scientific">Lactarius akahatsu</name>
    <dbReference type="NCBI Taxonomy" id="416441"/>
    <lineage>
        <taxon>Eukaryota</taxon>
        <taxon>Fungi</taxon>
        <taxon>Dikarya</taxon>
        <taxon>Basidiomycota</taxon>
        <taxon>Agaricomycotina</taxon>
        <taxon>Agaricomycetes</taxon>
        <taxon>Russulales</taxon>
        <taxon>Russulaceae</taxon>
        <taxon>Lactarius</taxon>
    </lineage>
</organism>
<dbReference type="Proteomes" id="UP001201163">
    <property type="component" value="Unassembled WGS sequence"/>
</dbReference>